<dbReference type="RefSeq" id="XP_056483990.1">
    <property type="nucleotide sequence ID" value="XM_056633370.1"/>
</dbReference>
<gene>
    <name evidence="2" type="ORF">N7509_008733</name>
</gene>
<dbReference type="EMBL" id="JAPZBU010000009">
    <property type="protein sequence ID" value="KAJ5386192.1"/>
    <property type="molecule type" value="Genomic_DNA"/>
</dbReference>
<reference evidence="2" key="1">
    <citation type="submission" date="2022-12" db="EMBL/GenBank/DDBJ databases">
        <authorList>
            <person name="Petersen C."/>
        </authorList>
    </citation>
    <scope>NUCLEOTIDE SEQUENCE</scope>
    <source>
        <strain evidence="2">IBT 29677</strain>
    </source>
</reference>
<protein>
    <submittedName>
        <fullName evidence="2">Uncharacterized protein</fullName>
    </submittedName>
</protein>
<feature type="signal peptide" evidence="1">
    <location>
        <begin position="1"/>
        <end position="20"/>
    </location>
</feature>
<comment type="caution">
    <text evidence="2">The sequence shown here is derived from an EMBL/GenBank/DDBJ whole genome shotgun (WGS) entry which is preliminary data.</text>
</comment>
<keyword evidence="1" id="KW-0732">Signal</keyword>
<accession>A0A9W9VN55</accession>
<dbReference type="OrthoDB" id="4337062at2759"/>
<dbReference type="AlphaFoldDB" id="A0A9W9VN55"/>
<evidence type="ECO:0000313" key="3">
    <source>
        <dbReference type="Proteomes" id="UP001147747"/>
    </source>
</evidence>
<proteinExistence type="predicted"/>
<name>A0A9W9VN55_9EURO</name>
<organism evidence="2 3">
    <name type="scientific">Penicillium cosmopolitanum</name>
    <dbReference type="NCBI Taxonomy" id="1131564"/>
    <lineage>
        <taxon>Eukaryota</taxon>
        <taxon>Fungi</taxon>
        <taxon>Dikarya</taxon>
        <taxon>Ascomycota</taxon>
        <taxon>Pezizomycotina</taxon>
        <taxon>Eurotiomycetes</taxon>
        <taxon>Eurotiomycetidae</taxon>
        <taxon>Eurotiales</taxon>
        <taxon>Aspergillaceae</taxon>
        <taxon>Penicillium</taxon>
    </lineage>
</organism>
<reference evidence="2" key="2">
    <citation type="journal article" date="2023" name="IMA Fungus">
        <title>Comparative genomic study of the Penicillium genus elucidates a diverse pangenome and 15 lateral gene transfer events.</title>
        <authorList>
            <person name="Petersen C."/>
            <person name="Sorensen T."/>
            <person name="Nielsen M.R."/>
            <person name="Sondergaard T.E."/>
            <person name="Sorensen J.L."/>
            <person name="Fitzpatrick D.A."/>
            <person name="Frisvad J.C."/>
            <person name="Nielsen K.L."/>
        </authorList>
    </citation>
    <scope>NUCLEOTIDE SEQUENCE</scope>
    <source>
        <strain evidence="2">IBT 29677</strain>
    </source>
</reference>
<dbReference type="GeneID" id="81372350"/>
<evidence type="ECO:0000256" key="1">
    <source>
        <dbReference type="SAM" id="SignalP"/>
    </source>
</evidence>
<sequence>MLVLMITNFGILVKLILYRSEDCANELKSHYDQREYIEELLYLYAGTLPVIGNHMLRQLDQKFAKVEESIQRLHAKFAKFDGGVQDLEDLTNQDRIDEAMAR</sequence>
<evidence type="ECO:0000313" key="2">
    <source>
        <dbReference type="EMBL" id="KAJ5386192.1"/>
    </source>
</evidence>
<dbReference type="Proteomes" id="UP001147747">
    <property type="component" value="Unassembled WGS sequence"/>
</dbReference>
<feature type="chain" id="PRO_5040866252" evidence="1">
    <location>
        <begin position="21"/>
        <end position="102"/>
    </location>
</feature>
<keyword evidence="3" id="KW-1185">Reference proteome</keyword>